<dbReference type="EMBL" id="KN831785">
    <property type="protein sequence ID" value="KIM39421.1"/>
    <property type="molecule type" value="Genomic_DNA"/>
</dbReference>
<keyword evidence="2" id="KW-1185">Reference proteome</keyword>
<organism evidence="1 2">
    <name type="scientific">Hebeloma cylindrosporum</name>
    <dbReference type="NCBI Taxonomy" id="76867"/>
    <lineage>
        <taxon>Eukaryota</taxon>
        <taxon>Fungi</taxon>
        <taxon>Dikarya</taxon>
        <taxon>Basidiomycota</taxon>
        <taxon>Agaricomycotina</taxon>
        <taxon>Agaricomycetes</taxon>
        <taxon>Agaricomycetidae</taxon>
        <taxon>Agaricales</taxon>
        <taxon>Agaricineae</taxon>
        <taxon>Hymenogastraceae</taxon>
        <taxon>Hebeloma</taxon>
    </lineage>
</organism>
<dbReference type="Proteomes" id="UP000053424">
    <property type="component" value="Unassembled WGS sequence"/>
</dbReference>
<evidence type="ECO:0000313" key="1">
    <source>
        <dbReference type="EMBL" id="KIM39421.1"/>
    </source>
</evidence>
<evidence type="ECO:0000313" key="2">
    <source>
        <dbReference type="Proteomes" id="UP000053424"/>
    </source>
</evidence>
<dbReference type="PROSITE" id="PS51257">
    <property type="entry name" value="PROKAR_LIPOPROTEIN"/>
    <property type="match status" value="1"/>
</dbReference>
<protein>
    <submittedName>
        <fullName evidence="1">Uncharacterized protein</fullName>
    </submittedName>
</protein>
<dbReference type="HOGENOM" id="CLU_085458_1_0_1"/>
<proteinExistence type="predicted"/>
<dbReference type="OrthoDB" id="3006153at2759"/>
<gene>
    <name evidence="1" type="ORF">M413DRAFT_446937</name>
</gene>
<reference evidence="2" key="2">
    <citation type="submission" date="2015-01" db="EMBL/GenBank/DDBJ databases">
        <title>Evolutionary Origins and Diversification of the Mycorrhizal Mutualists.</title>
        <authorList>
            <consortium name="DOE Joint Genome Institute"/>
            <consortium name="Mycorrhizal Genomics Consortium"/>
            <person name="Kohler A."/>
            <person name="Kuo A."/>
            <person name="Nagy L.G."/>
            <person name="Floudas D."/>
            <person name="Copeland A."/>
            <person name="Barry K.W."/>
            <person name="Cichocki N."/>
            <person name="Veneault-Fourrey C."/>
            <person name="LaButti K."/>
            <person name="Lindquist E.A."/>
            <person name="Lipzen A."/>
            <person name="Lundell T."/>
            <person name="Morin E."/>
            <person name="Murat C."/>
            <person name="Riley R."/>
            <person name="Ohm R."/>
            <person name="Sun H."/>
            <person name="Tunlid A."/>
            <person name="Henrissat B."/>
            <person name="Grigoriev I.V."/>
            <person name="Hibbett D.S."/>
            <person name="Martin F."/>
        </authorList>
    </citation>
    <scope>NUCLEOTIDE SEQUENCE [LARGE SCALE GENOMIC DNA]</scope>
    <source>
        <strain evidence="2">h7</strain>
    </source>
</reference>
<reference evidence="1 2" key="1">
    <citation type="submission" date="2014-04" db="EMBL/GenBank/DDBJ databases">
        <authorList>
            <consortium name="DOE Joint Genome Institute"/>
            <person name="Kuo A."/>
            <person name="Gay G."/>
            <person name="Dore J."/>
            <person name="Kohler A."/>
            <person name="Nagy L.G."/>
            <person name="Floudas D."/>
            <person name="Copeland A."/>
            <person name="Barry K.W."/>
            <person name="Cichocki N."/>
            <person name="Veneault-Fourrey C."/>
            <person name="LaButti K."/>
            <person name="Lindquist E.A."/>
            <person name="Lipzen A."/>
            <person name="Lundell T."/>
            <person name="Morin E."/>
            <person name="Murat C."/>
            <person name="Sun H."/>
            <person name="Tunlid A."/>
            <person name="Henrissat B."/>
            <person name="Grigoriev I.V."/>
            <person name="Hibbett D.S."/>
            <person name="Martin F."/>
            <person name="Nordberg H.P."/>
            <person name="Cantor M.N."/>
            <person name="Hua S.X."/>
        </authorList>
    </citation>
    <scope>NUCLEOTIDE SEQUENCE [LARGE SCALE GENOMIC DNA]</scope>
    <source>
        <strain evidence="2">h7</strain>
    </source>
</reference>
<dbReference type="AlphaFoldDB" id="A0A0C3C748"/>
<sequence length="226" mass="25555">MLRPLFICAIVTIVAIACYQLLKFTTLSSLKFLPMSEPTWSSGYSGYLHRADPHPNPKTFTPIRSALELVVLRNSQVEHEGIDLAIFSDRTVIDSKGGVRILKEHDFEGIVELARLVNNLPSTTGFRNQWRVQHDRTGRPIDRILYAGGKLSPIPRERYEEEYTETSVYGFDKHQIRLEGSVGSFTTLAPPLWELVGLAMEARESEREEPDIAVLDKLKAILGNVY</sequence>
<accession>A0A0C3C748</accession>
<name>A0A0C3C748_HEBCY</name>